<organism evidence="1 2">
    <name type="scientific">Paenibacillus oleatilyticus</name>
    <dbReference type="NCBI Taxonomy" id="2594886"/>
    <lineage>
        <taxon>Bacteria</taxon>
        <taxon>Bacillati</taxon>
        <taxon>Bacillota</taxon>
        <taxon>Bacilli</taxon>
        <taxon>Bacillales</taxon>
        <taxon>Paenibacillaceae</taxon>
        <taxon>Paenibacillus</taxon>
    </lineage>
</organism>
<name>A0ABV4V1V4_9BACL</name>
<sequence>MKLQLLYNEYLNLKLNRGLPSVQTDYFEYGLCEDDSAELFFIDRENETFIEWADELQPNDPNYIANPNWKPVLLAFFEHLDVYDELILYYLLFTINRTMSIVKLNTYNAMNDFMKNYCFFQLAQLSDVTRLNDEQKQQLRDFFFFFYLYTHPVNEETLYSFSFRGQDLVHTKTNIHMEHYFTVYHDYYSEHLDKYRDTLFIAPHEITTCKHLTIELLRTIEGKSPKLAMPPEEGLEDVLRLINDVDYLIHSYAENKTTVFRIMGDYLSDHRSNLYREHCFRTLLQNYVCYILYFKFDEIHDLVDYFKGTPSWCETIINKIFTDAIFIQKIMRQNRIDITEYGNVVEFFDEEARRIYL</sequence>
<protein>
    <submittedName>
        <fullName evidence="1">Uncharacterized protein</fullName>
    </submittedName>
</protein>
<dbReference type="Proteomes" id="UP001575622">
    <property type="component" value="Unassembled WGS sequence"/>
</dbReference>
<comment type="caution">
    <text evidence="1">The sequence shown here is derived from an EMBL/GenBank/DDBJ whole genome shotgun (WGS) entry which is preliminary data.</text>
</comment>
<dbReference type="RefSeq" id="WP_373952548.1">
    <property type="nucleotide sequence ID" value="NZ_JBHDLN010000007.1"/>
</dbReference>
<reference evidence="1 2" key="1">
    <citation type="submission" date="2024-09" db="EMBL/GenBank/DDBJ databases">
        <authorList>
            <person name="Makale K.P.P."/>
            <person name="Makhzoum A."/>
            <person name="Rantong G."/>
            <person name="Rahube T.O."/>
        </authorList>
    </citation>
    <scope>NUCLEOTIDE SEQUENCE [LARGE SCALE GENOMIC DNA]</scope>
    <source>
        <strain evidence="1 2">KM_D13</strain>
    </source>
</reference>
<proteinExistence type="predicted"/>
<dbReference type="EMBL" id="JBHDLN010000007">
    <property type="protein sequence ID" value="MFB0843579.1"/>
    <property type="molecule type" value="Genomic_DNA"/>
</dbReference>
<evidence type="ECO:0000313" key="2">
    <source>
        <dbReference type="Proteomes" id="UP001575622"/>
    </source>
</evidence>
<keyword evidence="2" id="KW-1185">Reference proteome</keyword>
<evidence type="ECO:0000313" key="1">
    <source>
        <dbReference type="EMBL" id="MFB0843579.1"/>
    </source>
</evidence>
<accession>A0ABV4V1V4</accession>
<gene>
    <name evidence="1" type="ORF">ACEU3E_15470</name>
</gene>